<organism evidence="2 3">
    <name type="scientific">Dehalobacterium formicoaceticum</name>
    <dbReference type="NCBI Taxonomy" id="51515"/>
    <lineage>
        <taxon>Bacteria</taxon>
        <taxon>Bacillati</taxon>
        <taxon>Bacillota</taxon>
        <taxon>Clostridia</taxon>
        <taxon>Eubacteriales</taxon>
        <taxon>Peptococcaceae</taxon>
        <taxon>Dehalobacterium</taxon>
    </lineage>
</organism>
<dbReference type="Pfam" id="PF10646">
    <property type="entry name" value="Germane"/>
    <property type="match status" value="2"/>
</dbReference>
<accession>A0ABT1Y433</accession>
<name>A0ABT1Y433_9FIRM</name>
<sequence length="278" mass="30581">MVKDQELVVVYFASMDKKNLIPVTLGIKPTPEAARVAMEKLLAGPENEFSAPTIPEGTKLKDMYLVGTTAYVDLTEELLTAPRQTADQTVKSIVFTMTEFPGVEDVQIMVNGQIEENLAGVDISQPFKRPDAINYYGAQPMGQNLVKAYFSDDNAIYLVPVTLQADTQDRPLAALRKLLEGPPKNSGLGATLWPGTKIHSFHMADGLATIDFNNQAFGYGGGSTAELMFVNSVLYTLSQFSEIKQVKFLFEGKEIEYLPEGTDMTSPIQIPNKINFMP</sequence>
<dbReference type="EMBL" id="JANPWE010000003">
    <property type="protein sequence ID" value="MCR6545632.1"/>
    <property type="molecule type" value="Genomic_DNA"/>
</dbReference>
<dbReference type="RefSeq" id="WP_198306619.1">
    <property type="nucleotide sequence ID" value="NZ_CP022121.1"/>
</dbReference>
<feature type="domain" description="GerMN" evidence="1">
    <location>
        <begin position="34"/>
        <end position="119"/>
    </location>
</feature>
<dbReference type="SMART" id="SM00909">
    <property type="entry name" value="Germane"/>
    <property type="match status" value="2"/>
</dbReference>
<protein>
    <submittedName>
        <fullName evidence="2">GerMN domain-containing protein</fullName>
    </submittedName>
</protein>
<evidence type="ECO:0000313" key="3">
    <source>
        <dbReference type="Proteomes" id="UP001524944"/>
    </source>
</evidence>
<dbReference type="Proteomes" id="UP001524944">
    <property type="component" value="Unassembled WGS sequence"/>
</dbReference>
<gene>
    <name evidence="2" type="ORF">NVS47_08920</name>
</gene>
<reference evidence="2 3" key="1">
    <citation type="submission" date="2022-08" db="EMBL/GenBank/DDBJ databases">
        <title>Proteogenomics of the novel Dehalobacterium formicoaceticum strain EZ94 highlights a key role of methyltransferases during anaerobic dichloromethane degradation.</title>
        <authorList>
            <person name="Wasmund K."/>
        </authorList>
    </citation>
    <scope>NUCLEOTIDE SEQUENCE [LARGE SCALE GENOMIC DNA]</scope>
    <source>
        <strain evidence="2 3">EZ94</strain>
    </source>
</reference>
<evidence type="ECO:0000259" key="1">
    <source>
        <dbReference type="SMART" id="SM00909"/>
    </source>
</evidence>
<feature type="domain" description="GerMN" evidence="1">
    <location>
        <begin position="171"/>
        <end position="259"/>
    </location>
</feature>
<proteinExistence type="predicted"/>
<evidence type="ECO:0000313" key="2">
    <source>
        <dbReference type="EMBL" id="MCR6545632.1"/>
    </source>
</evidence>
<dbReference type="InterPro" id="IPR019606">
    <property type="entry name" value="GerMN"/>
</dbReference>
<keyword evidence="3" id="KW-1185">Reference proteome</keyword>
<comment type="caution">
    <text evidence="2">The sequence shown here is derived from an EMBL/GenBank/DDBJ whole genome shotgun (WGS) entry which is preliminary data.</text>
</comment>